<dbReference type="AlphaFoldDB" id="A0AAP0MDF3"/>
<organism evidence="2 3">
    <name type="scientific">Citrus x changshan-huyou</name>
    <dbReference type="NCBI Taxonomy" id="2935761"/>
    <lineage>
        <taxon>Eukaryota</taxon>
        <taxon>Viridiplantae</taxon>
        <taxon>Streptophyta</taxon>
        <taxon>Embryophyta</taxon>
        <taxon>Tracheophyta</taxon>
        <taxon>Spermatophyta</taxon>
        <taxon>Magnoliopsida</taxon>
        <taxon>eudicotyledons</taxon>
        <taxon>Gunneridae</taxon>
        <taxon>Pentapetalae</taxon>
        <taxon>rosids</taxon>
        <taxon>malvids</taxon>
        <taxon>Sapindales</taxon>
        <taxon>Rutaceae</taxon>
        <taxon>Aurantioideae</taxon>
        <taxon>Citrus</taxon>
    </lineage>
</organism>
<sequence>MNKTSLDGDRRLPTSEYRRRRGSATGIGAAKRSVYMDIEAVVGGDLLTVASVIPKQYNLKKLWADIRDLCFDQSIKHATKVRFQVMLPWETNELKKDRGNSALLKDRNYEDESPDAQFNVLLAPEPDVEWVGFPEEKKLTLSDLNNESNTVDFAAATLTMQDSYESMAAVRLNDNTHVEEFEPEKKYR</sequence>
<comment type="caution">
    <text evidence="2">The sequence shown here is derived from an EMBL/GenBank/DDBJ whole genome shotgun (WGS) entry which is preliminary data.</text>
</comment>
<reference evidence="2 3" key="1">
    <citation type="submission" date="2024-05" db="EMBL/GenBank/DDBJ databases">
        <title>Haplotype-resolved chromosome-level genome assembly of Huyou (Citrus changshanensis).</title>
        <authorList>
            <person name="Miao C."/>
            <person name="Chen W."/>
            <person name="Wu Y."/>
            <person name="Wang L."/>
            <person name="Zhao S."/>
            <person name="Grierson D."/>
            <person name="Xu C."/>
            <person name="Chen K."/>
        </authorList>
    </citation>
    <scope>NUCLEOTIDE SEQUENCE [LARGE SCALE GENOMIC DNA]</scope>
    <source>
        <strain evidence="2">01-14</strain>
        <tissue evidence="2">Leaf</tissue>
    </source>
</reference>
<gene>
    <name evidence="2" type="ORF">WN944_000741</name>
</gene>
<feature type="compositionally biased region" description="Basic and acidic residues" evidence="1">
    <location>
        <begin position="1"/>
        <end position="17"/>
    </location>
</feature>
<feature type="region of interest" description="Disordered" evidence="1">
    <location>
        <begin position="1"/>
        <end position="23"/>
    </location>
</feature>
<evidence type="ECO:0000313" key="3">
    <source>
        <dbReference type="Proteomes" id="UP001428341"/>
    </source>
</evidence>
<dbReference type="EMBL" id="JBCGBO010000004">
    <property type="protein sequence ID" value="KAK9208387.1"/>
    <property type="molecule type" value="Genomic_DNA"/>
</dbReference>
<evidence type="ECO:0000256" key="1">
    <source>
        <dbReference type="SAM" id="MobiDB-lite"/>
    </source>
</evidence>
<keyword evidence="3" id="KW-1185">Reference proteome</keyword>
<name>A0AAP0MDF3_9ROSI</name>
<dbReference type="Proteomes" id="UP001428341">
    <property type="component" value="Unassembled WGS sequence"/>
</dbReference>
<evidence type="ECO:0000313" key="2">
    <source>
        <dbReference type="EMBL" id="KAK9208387.1"/>
    </source>
</evidence>
<accession>A0AAP0MDF3</accession>
<protein>
    <submittedName>
        <fullName evidence="2">Uncharacterized protein</fullName>
    </submittedName>
</protein>
<proteinExistence type="predicted"/>